<dbReference type="EMBL" id="KZ293651">
    <property type="protein sequence ID" value="PBK96195.1"/>
    <property type="molecule type" value="Genomic_DNA"/>
</dbReference>
<proteinExistence type="predicted"/>
<sequence length="170" mass="18540">MAIQNSPEVLAFITGNCDALSSSLSPEQALNTIVSSVNVRKMDLIGAGGQKEQTWAVYMISPTTMFNIYIAWWNLVGSLPFDTDLATHGEGVQYHKHLQCMLCYGIDHPTPLCPYLLTPGWCGPVPCSATHNNAPTIDFDAMQVLDIHHTPARETRSDRGHGMRGGGRGN</sequence>
<feature type="region of interest" description="Disordered" evidence="1">
    <location>
        <begin position="150"/>
        <end position="170"/>
    </location>
</feature>
<gene>
    <name evidence="2" type="ORF">ARMGADRAFT_1077699</name>
</gene>
<reference evidence="3" key="1">
    <citation type="journal article" date="2017" name="Nat. Ecol. Evol.">
        <title>Genome expansion and lineage-specific genetic innovations in the forest pathogenic fungi Armillaria.</title>
        <authorList>
            <person name="Sipos G."/>
            <person name="Prasanna A.N."/>
            <person name="Walter M.C."/>
            <person name="O'Connor E."/>
            <person name="Balint B."/>
            <person name="Krizsan K."/>
            <person name="Kiss B."/>
            <person name="Hess J."/>
            <person name="Varga T."/>
            <person name="Slot J."/>
            <person name="Riley R."/>
            <person name="Boka B."/>
            <person name="Rigling D."/>
            <person name="Barry K."/>
            <person name="Lee J."/>
            <person name="Mihaltcheva S."/>
            <person name="LaButti K."/>
            <person name="Lipzen A."/>
            <person name="Waldron R."/>
            <person name="Moloney N.M."/>
            <person name="Sperisen C."/>
            <person name="Kredics L."/>
            <person name="Vagvoelgyi C."/>
            <person name="Patrignani A."/>
            <person name="Fitzpatrick D."/>
            <person name="Nagy I."/>
            <person name="Doyle S."/>
            <person name="Anderson J.B."/>
            <person name="Grigoriev I.V."/>
            <person name="Gueldener U."/>
            <person name="Muensterkoetter M."/>
            <person name="Nagy L.G."/>
        </authorList>
    </citation>
    <scope>NUCLEOTIDE SEQUENCE [LARGE SCALE GENOMIC DNA]</scope>
    <source>
        <strain evidence="3">Ar21-2</strain>
    </source>
</reference>
<name>A0A2H3DLW2_ARMGA</name>
<feature type="compositionally biased region" description="Basic and acidic residues" evidence="1">
    <location>
        <begin position="150"/>
        <end position="161"/>
    </location>
</feature>
<protein>
    <submittedName>
        <fullName evidence="2">Uncharacterized protein</fullName>
    </submittedName>
</protein>
<dbReference type="AlphaFoldDB" id="A0A2H3DLW2"/>
<evidence type="ECO:0000313" key="3">
    <source>
        <dbReference type="Proteomes" id="UP000217790"/>
    </source>
</evidence>
<dbReference type="Proteomes" id="UP000217790">
    <property type="component" value="Unassembled WGS sequence"/>
</dbReference>
<evidence type="ECO:0000256" key="1">
    <source>
        <dbReference type="SAM" id="MobiDB-lite"/>
    </source>
</evidence>
<organism evidence="2 3">
    <name type="scientific">Armillaria gallica</name>
    <name type="common">Bulbous honey fungus</name>
    <name type="synonym">Armillaria bulbosa</name>
    <dbReference type="NCBI Taxonomy" id="47427"/>
    <lineage>
        <taxon>Eukaryota</taxon>
        <taxon>Fungi</taxon>
        <taxon>Dikarya</taxon>
        <taxon>Basidiomycota</taxon>
        <taxon>Agaricomycotina</taxon>
        <taxon>Agaricomycetes</taxon>
        <taxon>Agaricomycetidae</taxon>
        <taxon>Agaricales</taxon>
        <taxon>Marasmiineae</taxon>
        <taxon>Physalacriaceae</taxon>
        <taxon>Armillaria</taxon>
    </lineage>
</organism>
<accession>A0A2H3DLW2</accession>
<dbReference type="InParanoid" id="A0A2H3DLW2"/>
<keyword evidence="3" id="KW-1185">Reference proteome</keyword>
<dbReference type="STRING" id="47427.A0A2H3DLW2"/>
<dbReference type="OrthoDB" id="3061445at2759"/>
<evidence type="ECO:0000313" key="2">
    <source>
        <dbReference type="EMBL" id="PBK96195.1"/>
    </source>
</evidence>